<organism evidence="2 3">
    <name type="scientific">Denitrovibrio acetiphilus (strain DSM 12809 / NBRC 114555 / N2460)</name>
    <dbReference type="NCBI Taxonomy" id="522772"/>
    <lineage>
        <taxon>Bacteria</taxon>
        <taxon>Pseudomonadati</taxon>
        <taxon>Deferribacterota</taxon>
        <taxon>Deferribacteres</taxon>
        <taxon>Deferribacterales</taxon>
        <taxon>Geovibrionaceae</taxon>
        <taxon>Denitrovibrio</taxon>
    </lineage>
</organism>
<dbReference type="Proteomes" id="UP000002012">
    <property type="component" value="Chromosome"/>
</dbReference>
<reference evidence="2 3" key="1">
    <citation type="journal article" date="2010" name="Stand. Genomic Sci.">
        <title>Complete genome sequence of Denitrovibrio acetiphilus type strain (N2460).</title>
        <authorList>
            <person name="Kiss H."/>
            <person name="Lang E."/>
            <person name="Lapidus A."/>
            <person name="Copeland A."/>
            <person name="Nolan M."/>
            <person name="Glavina Del Rio T."/>
            <person name="Chen F."/>
            <person name="Lucas S."/>
            <person name="Tice H."/>
            <person name="Cheng J.F."/>
            <person name="Han C."/>
            <person name="Goodwin L."/>
            <person name="Pitluck S."/>
            <person name="Liolios K."/>
            <person name="Pati A."/>
            <person name="Ivanova N."/>
            <person name="Mavromatis K."/>
            <person name="Chen A."/>
            <person name="Palaniappan K."/>
            <person name="Land M."/>
            <person name="Hauser L."/>
            <person name="Chang Y.J."/>
            <person name="Jeffries C.D."/>
            <person name="Detter J.C."/>
            <person name="Brettin T."/>
            <person name="Spring S."/>
            <person name="Rohde M."/>
            <person name="Goker M."/>
            <person name="Woyke T."/>
            <person name="Bristow J."/>
            <person name="Eisen J.A."/>
            <person name="Markowitz V."/>
            <person name="Hugenholtz P."/>
            <person name="Kyrpides N.C."/>
            <person name="Klenk H.P."/>
        </authorList>
    </citation>
    <scope>NUCLEOTIDE SEQUENCE [LARGE SCALE GENOMIC DNA]</scope>
    <source>
        <strain evidence="3">DSM 12809 / NBRC 114555 / N2460</strain>
    </source>
</reference>
<dbReference type="InParanoid" id="D4H7N9"/>
<keyword evidence="1" id="KW-0472">Membrane</keyword>
<evidence type="ECO:0000313" key="3">
    <source>
        <dbReference type="Proteomes" id="UP000002012"/>
    </source>
</evidence>
<feature type="transmembrane region" description="Helical" evidence="1">
    <location>
        <begin position="98"/>
        <end position="118"/>
    </location>
</feature>
<evidence type="ECO:0000313" key="2">
    <source>
        <dbReference type="EMBL" id="ADD68038.1"/>
    </source>
</evidence>
<dbReference type="STRING" id="522772.Dacet_1266"/>
<feature type="transmembrane region" description="Helical" evidence="1">
    <location>
        <begin position="69"/>
        <end position="86"/>
    </location>
</feature>
<keyword evidence="3" id="KW-1185">Reference proteome</keyword>
<dbReference type="HOGENOM" id="CLU_1666541_0_0_0"/>
<dbReference type="EMBL" id="CP001968">
    <property type="protein sequence ID" value="ADD68038.1"/>
    <property type="molecule type" value="Genomic_DNA"/>
</dbReference>
<dbReference type="eggNOG" id="ENOG503121R">
    <property type="taxonomic scope" value="Bacteria"/>
</dbReference>
<dbReference type="OrthoDB" id="9974872at2"/>
<evidence type="ECO:0000256" key="1">
    <source>
        <dbReference type="SAM" id="Phobius"/>
    </source>
</evidence>
<evidence type="ECO:0008006" key="4">
    <source>
        <dbReference type="Google" id="ProtNLM"/>
    </source>
</evidence>
<keyword evidence="1" id="KW-1133">Transmembrane helix</keyword>
<keyword evidence="1" id="KW-0812">Transmembrane</keyword>
<gene>
    <name evidence="2" type="ordered locus">Dacet_1266</name>
</gene>
<protein>
    <recommendedName>
        <fullName evidence="4">Rod shape-determining protein MreD</fullName>
    </recommendedName>
</protein>
<dbReference type="PaxDb" id="522772-Dacet_1266"/>
<sequence length="158" mass="18613">MIERIINKYTFIIFALLTLHIFTVVVNGIFSYFDFILILFILTMDFGNEDNFILLSIIFGFFADFTRDAFYGPGVILFMLFYLVRFRTDVIMDMTKVYYRLLMFSSVSFIYCMFNLLITEYSFETALPIAVLRTIINVSLVFVIHYFFKGFGCAFKNS</sequence>
<feature type="transmembrane region" description="Helical" evidence="1">
    <location>
        <begin position="12"/>
        <end position="42"/>
    </location>
</feature>
<proteinExistence type="predicted"/>
<dbReference type="AlphaFoldDB" id="D4H7N9"/>
<dbReference type="RefSeq" id="WP_013010560.1">
    <property type="nucleotide sequence ID" value="NC_013943.1"/>
</dbReference>
<feature type="transmembrane region" description="Helical" evidence="1">
    <location>
        <begin position="130"/>
        <end position="148"/>
    </location>
</feature>
<accession>D4H7N9</accession>
<dbReference type="KEGG" id="dap:Dacet_1266"/>
<name>D4H7N9_DENA2</name>